<evidence type="ECO:0000256" key="1">
    <source>
        <dbReference type="ARBA" id="ARBA00006432"/>
    </source>
</evidence>
<dbReference type="GO" id="GO:0016874">
    <property type="term" value="F:ligase activity"/>
    <property type="evidence" value="ECO:0007669"/>
    <property type="project" value="UniProtKB-KW"/>
</dbReference>
<dbReference type="Pfam" id="PF13193">
    <property type="entry name" value="AMP-binding_C"/>
    <property type="match status" value="1"/>
</dbReference>
<gene>
    <name evidence="7" type="ORF">pW11NP2_p017</name>
</gene>
<evidence type="ECO:0000313" key="7">
    <source>
        <dbReference type="EMBL" id="AWD72340.1"/>
    </source>
</evidence>
<dbReference type="Gene3D" id="3.40.50.12780">
    <property type="entry name" value="N-terminal domain of ligase-like"/>
    <property type="match status" value="1"/>
</dbReference>
<evidence type="ECO:0000256" key="4">
    <source>
        <dbReference type="ARBA" id="ARBA00023098"/>
    </source>
</evidence>
<evidence type="ECO:0000259" key="6">
    <source>
        <dbReference type="Pfam" id="PF13193"/>
    </source>
</evidence>
<comment type="similarity">
    <text evidence="1">Belongs to the ATP-dependent AMP-binding enzyme family.</text>
</comment>
<feature type="domain" description="AMP-dependent synthetase/ligase" evidence="5">
    <location>
        <begin position="19"/>
        <end position="400"/>
    </location>
</feature>
<proteinExistence type="inferred from homology"/>
<dbReference type="SUPFAM" id="SSF56801">
    <property type="entry name" value="Acetyl-CoA synthetase-like"/>
    <property type="match status" value="1"/>
</dbReference>
<reference evidence="7" key="1">
    <citation type="submission" date="2018-01" db="EMBL/GenBank/DDBJ databases">
        <title>Plasmids of psychrophilic Polaromonas spp. isolated from Arctic and Antarctic glaciers.</title>
        <authorList>
            <person name="Dziewit L."/>
            <person name="Ciok A."/>
        </authorList>
    </citation>
    <scope>NUCLEOTIDE SEQUENCE</scope>
    <source>
        <plasmid evidence="7">pW11NP2</plasmid>
    </source>
</reference>
<organism evidence="7">
    <name type="scientific">Polaromonas sp. W11N</name>
    <dbReference type="NCBI Taxonomy" id="1840303"/>
    <lineage>
        <taxon>Bacteria</taxon>
        <taxon>Pseudomonadati</taxon>
        <taxon>Pseudomonadota</taxon>
        <taxon>Betaproteobacteria</taxon>
        <taxon>Burkholderiales</taxon>
        <taxon>Comamonadaceae</taxon>
        <taxon>Polaromonas</taxon>
    </lineage>
</organism>
<dbReference type="NCBIfam" id="NF004837">
    <property type="entry name" value="PRK06187.1"/>
    <property type="match status" value="1"/>
</dbReference>
<keyword evidence="2" id="KW-0436">Ligase</keyword>
<protein>
    <submittedName>
        <fullName evidence="7">Fatty acyl-CoA synthetase</fullName>
    </submittedName>
</protein>
<evidence type="ECO:0000256" key="3">
    <source>
        <dbReference type="ARBA" id="ARBA00022832"/>
    </source>
</evidence>
<dbReference type="Pfam" id="PF00501">
    <property type="entry name" value="AMP-binding"/>
    <property type="match status" value="1"/>
</dbReference>
<dbReference type="PANTHER" id="PTHR43859">
    <property type="entry name" value="ACYL-ACTIVATING ENZYME"/>
    <property type="match status" value="1"/>
</dbReference>
<dbReference type="RefSeq" id="WP_255490913.1">
    <property type="nucleotide sequence ID" value="NZ_MG869625.1"/>
</dbReference>
<evidence type="ECO:0000259" key="5">
    <source>
        <dbReference type="Pfam" id="PF00501"/>
    </source>
</evidence>
<dbReference type="CDD" id="cd12119">
    <property type="entry name" value="ttLC_FACS_AlkK_like"/>
    <property type="match status" value="1"/>
</dbReference>
<dbReference type="EMBL" id="MG869625">
    <property type="protein sequence ID" value="AWD72340.1"/>
    <property type="molecule type" value="Genomic_DNA"/>
</dbReference>
<keyword evidence="7" id="KW-0614">Plasmid</keyword>
<accession>A0A2S1FIL8</accession>
<dbReference type="AlphaFoldDB" id="A0A2S1FIL8"/>
<keyword evidence="4" id="KW-0443">Lipid metabolism</keyword>
<dbReference type="InterPro" id="IPR020845">
    <property type="entry name" value="AMP-binding_CS"/>
</dbReference>
<sequence>MNSSMMGTPLLISSLIQHAANVHGTVEVVSALGGGKVHRYSYAQAHSRSRRLAAALTALGVEAGDRVATLAWSGYRHFETYYAVTGMGAVCHTVNPKLFVEQVRYTMQHAEDAVVLVDADFVSLLEQVAPSCPAIRHLIFMGARGDMPQTTLPNLLCYEDLLANADDNFEWPALDEDAAAYLSYTSGTTGNPKGVLYSHRSTILHTYSMALPDSMNLSGASVIAPVIQLFHVNAFGLPCAAPLTGAKLVFPGAALDPASLFALFESERVTMTAAVPTLWQQFLLYMQKDELRPSTLKHIVIGGSACSPALIKSYQEGYGIQIRHVWGMTETSPLCVTNSFREKHAAWSAEDRYALQGKQGRPLFGVQMKIIDADGNTLPNDGRACGELVVRGPWICREYYKGTTPALTPDGWFITGDVVSIDADGYMQITDRSKDVIKTGGEWISSIQLENIALSHNSVAEAAVIAIPHPKWDERPLLVVVARPGEQVDRDVLLAHFRGKVANWWIPDDVVSVDNLPYTATGKVEKKRLREQFKDHQPSGR</sequence>
<dbReference type="Gene3D" id="3.30.300.30">
    <property type="match status" value="1"/>
</dbReference>
<dbReference type="GO" id="GO:0006631">
    <property type="term" value="P:fatty acid metabolic process"/>
    <property type="evidence" value="ECO:0007669"/>
    <property type="project" value="UniProtKB-KW"/>
</dbReference>
<feature type="domain" description="AMP-binding enzyme C-terminal" evidence="6">
    <location>
        <begin position="449"/>
        <end position="523"/>
    </location>
</feature>
<dbReference type="InterPro" id="IPR042099">
    <property type="entry name" value="ANL_N_sf"/>
</dbReference>
<dbReference type="PROSITE" id="PS00455">
    <property type="entry name" value="AMP_BINDING"/>
    <property type="match status" value="1"/>
</dbReference>
<keyword evidence="3" id="KW-0276">Fatty acid metabolism</keyword>
<dbReference type="FunFam" id="3.30.300.30:FF:000008">
    <property type="entry name" value="2,3-dihydroxybenzoate-AMP ligase"/>
    <property type="match status" value="1"/>
</dbReference>
<geneLocation type="plasmid" evidence="7">
    <name>pW11NP2</name>
</geneLocation>
<dbReference type="InterPro" id="IPR000873">
    <property type="entry name" value="AMP-dep_synth/lig_dom"/>
</dbReference>
<evidence type="ECO:0000256" key="2">
    <source>
        <dbReference type="ARBA" id="ARBA00022598"/>
    </source>
</evidence>
<dbReference type="PANTHER" id="PTHR43859:SF4">
    <property type="entry name" value="BUTANOATE--COA LIGASE AAE1-RELATED"/>
    <property type="match status" value="1"/>
</dbReference>
<dbReference type="InterPro" id="IPR025110">
    <property type="entry name" value="AMP-bd_C"/>
</dbReference>
<name>A0A2S1FIL8_9BURK</name>
<dbReference type="InterPro" id="IPR045851">
    <property type="entry name" value="AMP-bd_C_sf"/>
</dbReference>